<dbReference type="InterPro" id="IPR050362">
    <property type="entry name" value="Cation-dep_OMT"/>
</dbReference>
<dbReference type="GO" id="GO:0008171">
    <property type="term" value="F:O-methyltransferase activity"/>
    <property type="evidence" value="ECO:0007669"/>
    <property type="project" value="InterPro"/>
</dbReference>
<keyword evidence="3" id="KW-0949">S-adenosyl-L-methionine</keyword>
<dbReference type="GO" id="GO:0032259">
    <property type="term" value="P:methylation"/>
    <property type="evidence" value="ECO:0007669"/>
    <property type="project" value="UniProtKB-KW"/>
</dbReference>
<evidence type="ECO:0000256" key="3">
    <source>
        <dbReference type="ARBA" id="ARBA00022691"/>
    </source>
</evidence>
<dbReference type="EMBL" id="FNFO01000005">
    <property type="protein sequence ID" value="SDL34849.1"/>
    <property type="molecule type" value="Genomic_DNA"/>
</dbReference>
<keyword evidence="5" id="KW-1185">Reference proteome</keyword>
<name>A0A1G9JB90_9BACT</name>
<keyword evidence="1 4" id="KW-0489">Methyltransferase</keyword>
<dbReference type="STRING" id="1075417.SAMN05421823_105266"/>
<dbReference type="AlphaFoldDB" id="A0A1G9JB90"/>
<dbReference type="Proteomes" id="UP000198510">
    <property type="component" value="Unassembled WGS sequence"/>
</dbReference>
<dbReference type="CDD" id="cd02440">
    <property type="entry name" value="AdoMet_MTases"/>
    <property type="match status" value="1"/>
</dbReference>
<sequence length="215" mass="24215">MTLDILPAALSAYAEAHTSPESDLLRRLNRDTNANVLRPNMLSGHLQGRMLALFSHLLRPRRILEIGTYTGYSALCLAEGLTDDGKLITLDINEELEKRVRHWFAQSDLAAKIDYRIGNAADIIPTLDETFDLVFIDADKAGYAQYFDLTVDRVRPGGLLIADNVLWKGKVTQPELKDKALHTMMAFNQKVHDDPRVENVLFPVRDGLMVMRKLA</sequence>
<evidence type="ECO:0000256" key="1">
    <source>
        <dbReference type="ARBA" id="ARBA00022603"/>
    </source>
</evidence>
<organism evidence="4 5">
    <name type="scientific">Catalinimonas alkaloidigena</name>
    <dbReference type="NCBI Taxonomy" id="1075417"/>
    <lineage>
        <taxon>Bacteria</taxon>
        <taxon>Pseudomonadati</taxon>
        <taxon>Bacteroidota</taxon>
        <taxon>Cytophagia</taxon>
        <taxon>Cytophagales</taxon>
        <taxon>Catalimonadaceae</taxon>
        <taxon>Catalinimonas</taxon>
    </lineage>
</organism>
<dbReference type="Gene3D" id="3.40.50.150">
    <property type="entry name" value="Vaccinia Virus protein VP39"/>
    <property type="match status" value="1"/>
</dbReference>
<proteinExistence type="predicted"/>
<dbReference type="PROSITE" id="PS51682">
    <property type="entry name" value="SAM_OMT_I"/>
    <property type="match status" value="1"/>
</dbReference>
<dbReference type="Pfam" id="PF01596">
    <property type="entry name" value="Methyltransf_3"/>
    <property type="match status" value="1"/>
</dbReference>
<keyword evidence="2 4" id="KW-0808">Transferase</keyword>
<dbReference type="InterPro" id="IPR002935">
    <property type="entry name" value="SAM_O-MeTrfase"/>
</dbReference>
<evidence type="ECO:0000313" key="5">
    <source>
        <dbReference type="Proteomes" id="UP000198510"/>
    </source>
</evidence>
<accession>A0A1G9JB90</accession>
<dbReference type="PANTHER" id="PTHR10509">
    <property type="entry name" value="O-METHYLTRANSFERASE-RELATED"/>
    <property type="match status" value="1"/>
</dbReference>
<gene>
    <name evidence="4" type="ORF">SAMN05421823_105266</name>
</gene>
<evidence type="ECO:0000256" key="2">
    <source>
        <dbReference type="ARBA" id="ARBA00022679"/>
    </source>
</evidence>
<evidence type="ECO:0000313" key="4">
    <source>
        <dbReference type="EMBL" id="SDL34849.1"/>
    </source>
</evidence>
<dbReference type="SUPFAM" id="SSF53335">
    <property type="entry name" value="S-adenosyl-L-methionine-dependent methyltransferases"/>
    <property type="match status" value="1"/>
</dbReference>
<reference evidence="4 5" key="1">
    <citation type="submission" date="2016-10" db="EMBL/GenBank/DDBJ databases">
        <authorList>
            <person name="de Groot N.N."/>
        </authorList>
    </citation>
    <scope>NUCLEOTIDE SEQUENCE [LARGE SCALE GENOMIC DNA]</scope>
    <source>
        <strain evidence="4 5">DSM 25186</strain>
    </source>
</reference>
<dbReference type="RefSeq" id="WP_089683403.1">
    <property type="nucleotide sequence ID" value="NZ_FNFO01000005.1"/>
</dbReference>
<protein>
    <submittedName>
        <fullName evidence="4">Predicted O-methyltransferase YrrM</fullName>
    </submittedName>
</protein>
<dbReference type="OrthoDB" id="9799672at2"/>
<dbReference type="PANTHER" id="PTHR10509:SF14">
    <property type="entry name" value="CAFFEOYL-COA O-METHYLTRANSFERASE 3-RELATED"/>
    <property type="match status" value="1"/>
</dbReference>
<dbReference type="GO" id="GO:0008757">
    <property type="term" value="F:S-adenosylmethionine-dependent methyltransferase activity"/>
    <property type="evidence" value="ECO:0007669"/>
    <property type="project" value="TreeGrafter"/>
</dbReference>
<dbReference type="InterPro" id="IPR029063">
    <property type="entry name" value="SAM-dependent_MTases_sf"/>
</dbReference>